<protein>
    <recommendedName>
        <fullName evidence="3">Short-chain dehydrogenase</fullName>
    </recommendedName>
</protein>
<keyword evidence="2" id="KW-1185">Reference proteome</keyword>
<accession>A0A4Z0WIR4</accession>
<comment type="caution">
    <text evidence="1">The sequence shown here is derived from an EMBL/GenBank/DDBJ whole genome shotgun (WGS) entry which is preliminary data.</text>
</comment>
<dbReference type="Proteomes" id="UP000297475">
    <property type="component" value="Unassembled WGS sequence"/>
</dbReference>
<dbReference type="OrthoDB" id="7922774at2"/>
<name>A0A4Z0WIR4_9GAMM</name>
<dbReference type="AlphaFoldDB" id="A0A4Z0WIR4"/>
<reference evidence="1 2" key="1">
    <citation type="submission" date="2019-04" db="EMBL/GenBank/DDBJ databases">
        <title>Natronospirillum operosus gen. nov., sp. nov., a haloalkaliphilic satellite isolated from decaying biomass of laboratory culture of cyanobacterium Geitlerinema sp. and proposal of Natronospirillaceae fam. nov. and Saccharospirillaceae fam. nov.</title>
        <authorList>
            <person name="Kevbrin V."/>
            <person name="Boltyanskaya Y."/>
            <person name="Koziaeva V."/>
            <person name="Grouzdev D.S."/>
            <person name="Park M."/>
            <person name="Cho J."/>
        </authorList>
    </citation>
    <scope>NUCLEOTIDE SEQUENCE [LARGE SCALE GENOMIC DNA]</scope>
    <source>
        <strain evidence="1 2">G-116</strain>
    </source>
</reference>
<dbReference type="EMBL" id="SRMF01000001">
    <property type="protein sequence ID" value="TGG95025.1"/>
    <property type="molecule type" value="Genomic_DNA"/>
</dbReference>
<evidence type="ECO:0000313" key="1">
    <source>
        <dbReference type="EMBL" id="TGG95025.1"/>
    </source>
</evidence>
<evidence type="ECO:0000313" key="2">
    <source>
        <dbReference type="Proteomes" id="UP000297475"/>
    </source>
</evidence>
<gene>
    <name evidence="1" type="ORF">E4656_00945</name>
</gene>
<proteinExistence type="predicted"/>
<organism evidence="1 2">
    <name type="scientific">Natronospirillum operosum</name>
    <dbReference type="NCBI Taxonomy" id="2759953"/>
    <lineage>
        <taxon>Bacteria</taxon>
        <taxon>Pseudomonadati</taxon>
        <taxon>Pseudomonadota</taxon>
        <taxon>Gammaproteobacteria</taxon>
        <taxon>Oceanospirillales</taxon>
        <taxon>Natronospirillaceae</taxon>
        <taxon>Natronospirillum</taxon>
    </lineage>
</organism>
<evidence type="ECO:0008006" key="3">
    <source>
        <dbReference type="Google" id="ProtNLM"/>
    </source>
</evidence>
<sequence>MYRHTIAVGATGMLRAAAVELAARSKQFTSVARTRGSLSRLDDALRNRAQHHPLQLDWSNADDFLARIQQHVFGTEPPDLVVAWIHDDQLTLRLALDLANSGVAFRFFHIIGSATVNPAEIADSLLDEFDPPANLDYHQVILGARQSGWRSRWLTDQEISAGVLGAIDLLDDQFVVGMLDRYR</sequence>